<reference evidence="3 4" key="1">
    <citation type="submission" date="2019-11" db="EMBL/GenBank/DDBJ databases">
        <authorList>
            <person name="Zhang J."/>
            <person name="Sun C."/>
        </authorList>
    </citation>
    <scope>NUCLEOTIDE SEQUENCE [LARGE SCALE GENOMIC DNA]</scope>
    <source>
        <strain evidence="4">sp2</strain>
    </source>
</reference>
<dbReference type="AlphaFoldDB" id="A0A6I6D8X6"/>
<dbReference type="RefSeq" id="WP_156227940.1">
    <property type="nucleotide sequence ID" value="NZ_CP046415.1"/>
</dbReference>
<dbReference type="KEGG" id="ghl:GM160_02755"/>
<evidence type="ECO:0000313" key="3">
    <source>
        <dbReference type="EMBL" id="QGT77902.1"/>
    </source>
</evidence>
<evidence type="ECO:0000256" key="1">
    <source>
        <dbReference type="SAM" id="SignalP"/>
    </source>
</evidence>
<protein>
    <recommendedName>
        <fullName evidence="2">Retropepsin-like aspartic endopeptidase domain-containing protein</fullName>
    </recommendedName>
</protein>
<proteinExistence type="predicted"/>
<dbReference type="PANTHER" id="PTHR38037">
    <property type="entry name" value="ZN_PROTEASE DOMAIN-CONTAINING PROTEIN"/>
    <property type="match status" value="1"/>
</dbReference>
<dbReference type="Proteomes" id="UP000427716">
    <property type="component" value="Chromosome"/>
</dbReference>
<feature type="signal peptide" evidence="1">
    <location>
        <begin position="1"/>
        <end position="27"/>
    </location>
</feature>
<keyword evidence="4" id="KW-1185">Reference proteome</keyword>
<accession>A0A6I6D8X6</accession>
<dbReference type="InterPro" id="IPR021109">
    <property type="entry name" value="Peptidase_aspartic_dom_sf"/>
</dbReference>
<dbReference type="Gene3D" id="2.40.70.10">
    <property type="entry name" value="Acid Proteases"/>
    <property type="match status" value="1"/>
</dbReference>
<dbReference type="SUPFAM" id="SSF50630">
    <property type="entry name" value="Acid proteases"/>
    <property type="match status" value="1"/>
</dbReference>
<dbReference type="PROSITE" id="PS51257">
    <property type="entry name" value="PROKAR_LIPOPROTEIN"/>
    <property type="match status" value="1"/>
</dbReference>
<evidence type="ECO:0000259" key="2">
    <source>
        <dbReference type="Pfam" id="PF05618"/>
    </source>
</evidence>
<organism evidence="3 4">
    <name type="scientific">Guyparkeria halophila</name>
    <dbReference type="NCBI Taxonomy" id="47960"/>
    <lineage>
        <taxon>Bacteria</taxon>
        <taxon>Pseudomonadati</taxon>
        <taxon>Pseudomonadota</taxon>
        <taxon>Gammaproteobacteria</taxon>
        <taxon>Chromatiales</taxon>
        <taxon>Thioalkalibacteraceae</taxon>
        <taxon>Guyparkeria</taxon>
    </lineage>
</organism>
<dbReference type="PANTHER" id="PTHR38037:SF2">
    <property type="entry name" value="ATP-DEPENDENT ZINC PROTEASE DOMAIN-CONTAINING PROTEIN-RELATED"/>
    <property type="match status" value="1"/>
</dbReference>
<dbReference type="InterPro" id="IPR008503">
    <property type="entry name" value="Asp_endopeptidase"/>
</dbReference>
<name>A0A6I6D8X6_9GAMM</name>
<dbReference type="Pfam" id="PF05618">
    <property type="entry name" value="Zn_protease"/>
    <property type="match status" value="1"/>
</dbReference>
<dbReference type="EMBL" id="CP046415">
    <property type="protein sequence ID" value="QGT77902.1"/>
    <property type="molecule type" value="Genomic_DNA"/>
</dbReference>
<sequence length="171" mass="19486">MSRYRIAGTGTIGAAMLACLLAVPVQADDDTHKQIFGYIEDVRVMELERNMRGKLDTGATTSSIDAREIEKFEKDGEDWVRFTVVNRDTEEDQQLEEPVTRIVHIKRHGKDSQERYVVELDLCIGDRLITEEVSLTNREKWNYPLLVGRNHLAGHVLVDSAVKDTREPSCE</sequence>
<keyword evidence="1" id="KW-0732">Signal</keyword>
<feature type="domain" description="Retropepsin-like aspartic endopeptidase" evidence="2">
    <location>
        <begin position="35"/>
        <end position="166"/>
    </location>
</feature>
<feature type="chain" id="PRO_5026124383" description="Retropepsin-like aspartic endopeptidase domain-containing protein" evidence="1">
    <location>
        <begin position="28"/>
        <end position="171"/>
    </location>
</feature>
<gene>
    <name evidence="3" type="ORF">GM160_02755</name>
</gene>
<evidence type="ECO:0000313" key="4">
    <source>
        <dbReference type="Proteomes" id="UP000427716"/>
    </source>
</evidence>